<comment type="caution">
    <text evidence="1">The sequence shown here is derived from an EMBL/GenBank/DDBJ whole genome shotgun (WGS) entry which is preliminary data.</text>
</comment>
<sequence>IFLTGRLQNQIIELTDKLLKLTMEIPEPETKIAVRP</sequence>
<dbReference type="EMBL" id="BARW01019633">
    <property type="protein sequence ID" value="GAI97608.1"/>
    <property type="molecule type" value="Genomic_DNA"/>
</dbReference>
<dbReference type="AlphaFoldDB" id="X1SXD4"/>
<protein>
    <submittedName>
        <fullName evidence="1">Uncharacterized protein</fullName>
    </submittedName>
</protein>
<evidence type="ECO:0000313" key="1">
    <source>
        <dbReference type="EMBL" id="GAI97608.1"/>
    </source>
</evidence>
<organism evidence="1">
    <name type="scientific">marine sediment metagenome</name>
    <dbReference type="NCBI Taxonomy" id="412755"/>
    <lineage>
        <taxon>unclassified sequences</taxon>
        <taxon>metagenomes</taxon>
        <taxon>ecological metagenomes</taxon>
    </lineage>
</organism>
<reference evidence="1" key="1">
    <citation type="journal article" date="2014" name="Front. Microbiol.">
        <title>High frequency of phylogenetically diverse reductive dehalogenase-homologous genes in deep subseafloor sedimentary metagenomes.</title>
        <authorList>
            <person name="Kawai M."/>
            <person name="Futagami T."/>
            <person name="Toyoda A."/>
            <person name="Takaki Y."/>
            <person name="Nishi S."/>
            <person name="Hori S."/>
            <person name="Arai W."/>
            <person name="Tsubouchi T."/>
            <person name="Morono Y."/>
            <person name="Uchiyama I."/>
            <person name="Ito T."/>
            <person name="Fujiyama A."/>
            <person name="Inagaki F."/>
            <person name="Takami H."/>
        </authorList>
    </citation>
    <scope>NUCLEOTIDE SEQUENCE</scope>
    <source>
        <strain evidence="1">Expedition CK06-06</strain>
    </source>
</reference>
<accession>X1SXD4</accession>
<proteinExistence type="predicted"/>
<feature type="non-terminal residue" evidence="1">
    <location>
        <position position="1"/>
    </location>
</feature>
<name>X1SXD4_9ZZZZ</name>
<gene>
    <name evidence="1" type="ORF">S12H4_33332</name>
</gene>